<dbReference type="PRINTS" id="PR00024">
    <property type="entry name" value="HOMEOBOX"/>
</dbReference>
<dbReference type="InterPro" id="IPR001356">
    <property type="entry name" value="HD"/>
</dbReference>
<evidence type="ECO:0000259" key="7">
    <source>
        <dbReference type="PROSITE" id="PS50071"/>
    </source>
</evidence>
<dbReference type="InterPro" id="IPR017970">
    <property type="entry name" value="Homeobox_CS"/>
</dbReference>
<dbReference type="GO" id="GO:0005634">
    <property type="term" value="C:nucleus"/>
    <property type="evidence" value="ECO:0007669"/>
    <property type="project" value="UniProtKB-SubCell"/>
</dbReference>
<dbReference type="Proteomes" id="UP000504633">
    <property type="component" value="Unplaced"/>
</dbReference>
<keyword evidence="2 5" id="KW-0238">DNA-binding</keyword>
<dbReference type="Gene3D" id="1.10.10.60">
    <property type="entry name" value="Homeodomain-like"/>
    <property type="match status" value="1"/>
</dbReference>
<sequence>MNRQHLYSRSVENTNCDFEPNDTLCKLQNLTADSVSSKEIPNNRNSGRSLPFSIDNILCSNNDAHLYCMKPNSTPLKNMTPAVNNANISSTKFEKGEHWSNSHNALSRSFPVLQGMDIIEKDNLLNPFKTSFQISQSNLQYPLKLSIPPYLHHFISVQGKRLRKQGIDRKPRQAYSAKQLDRLESEFKTDKYLSVTKRMELSKSLSLTEVQIKTWFQNRRTKWKKQLTSRLKIAQRHGLYKCDMYFSAISTPATNSSACSSFHPSFYADPQLCFLKPF</sequence>
<reference evidence="9" key="1">
    <citation type="submission" date="2025-08" db="UniProtKB">
        <authorList>
            <consortium name="RefSeq"/>
        </authorList>
    </citation>
    <scope>IDENTIFICATION</scope>
    <source>
        <strain evidence="9">15085-1641.00</strain>
        <tissue evidence="9">Whole body</tissue>
    </source>
</reference>
<evidence type="ECO:0000256" key="1">
    <source>
        <dbReference type="ARBA" id="ARBA00004123"/>
    </source>
</evidence>
<dbReference type="SUPFAM" id="SSF46689">
    <property type="entry name" value="Homeodomain-like"/>
    <property type="match status" value="1"/>
</dbReference>
<protein>
    <submittedName>
        <fullName evidence="9">Homeobox protein Hox-B7a</fullName>
    </submittedName>
</protein>
<evidence type="ECO:0000256" key="4">
    <source>
        <dbReference type="ARBA" id="ARBA00023242"/>
    </source>
</evidence>
<evidence type="ECO:0000256" key="2">
    <source>
        <dbReference type="ARBA" id="ARBA00023125"/>
    </source>
</evidence>
<dbReference type="PANTHER" id="PTHR24333">
    <property type="entry name" value="HOMEO BOX HB9 LIKE A-RELATED"/>
    <property type="match status" value="1"/>
</dbReference>
<dbReference type="OMA" id="CDFEPND"/>
<dbReference type="OrthoDB" id="6159439at2759"/>
<proteinExistence type="predicted"/>
<feature type="domain" description="Homeobox" evidence="7">
    <location>
        <begin position="166"/>
        <end position="226"/>
    </location>
</feature>
<dbReference type="PROSITE" id="PS50071">
    <property type="entry name" value="HOMEOBOX_2"/>
    <property type="match status" value="1"/>
</dbReference>
<gene>
    <name evidence="9" type="primary">LOC111598614</name>
</gene>
<evidence type="ECO:0000256" key="5">
    <source>
        <dbReference type="PROSITE-ProRule" id="PRU00108"/>
    </source>
</evidence>
<dbReference type="InterPro" id="IPR020479">
    <property type="entry name" value="HD_metazoa"/>
</dbReference>
<dbReference type="InterPro" id="IPR009057">
    <property type="entry name" value="Homeodomain-like_sf"/>
</dbReference>
<dbReference type="GO" id="GO:0000981">
    <property type="term" value="F:DNA-binding transcription factor activity, RNA polymerase II-specific"/>
    <property type="evidence" value="ECO:0007669"/>
    <property type="project" value="InterPro"/>
</dbReference>
<evidence type="ECO:0000313" key="9">
    <source>
        <dbReference type="RefSeq" id="XP_023169715.2"/>
    </source>
</evidence>
<accession>A0A6J1LTI1</accession>
<keyword evidence="4 5" id="KW-0539">Nucleus</keyword>
<dbReference type="SMART" id="SM00389">
    <property type="entry name" value="HOX"/>
    <property type="match status" value="1"/>
</dbReference>
<dbReference type="PANTHER" id="PTHR24333:SF9">
    <property type="entry name" value="HOMEOBOX DOMAIN-CONTAINING PROTEIN"/>
    <property type="match status" value="1"/>
</dbReference>
<evidence type="ECO:0000256" key="3">
    <source>
        <dbReference type="ARBA" id="ARBA00023155"/>
    </source>
</evidence>
<dbReference type="Pfam" id="PF00046">
    <property type="entry name" value="Homeodomain"/>
    <property type="match status" value="1"/>
</dbReference>
<evidence type="ECO:0000256" key="6">
    <source>
        <dbReference type="RuleBase" id="RU000682"/>
    </source>
</evidence>
<evidence type="ECO:0000313" key="8">
    <source>
        <dbReference type="Proteomes" id="UP000504633"/>
    </source>
</evidence>
<name>A0A6J1LTI1_DROHY</name>
<comment type="subcellular location">
    <subcellularLocation>
        <location evidence="1 5 6">Nucleus</location>
    </subcellularLocation>
</comment>
<dbReference type="GeneID" id="111598614"/>
<dbReference type="GO" id="GO:0003677">
    <property type="term" value="F:DNA binding"/>
    <property type="evidence" value="ECO:0007669"/>
    <property type="project" value="UniProtKB-UniRule"/>
</dbReference>
<feature type="DNA-binding region" description="Homeobox" evidence="5">
    <location>
        <begin position="168"/>
        <end position="227"/>
    </location>
</feature>
<dbReference type="CDD" id="cd00086">
    <property type="entry name" value="homeodomain"/>
    <property type="match status" value="1"/>
</dbReference>
<dbReference type="RefSeq" id="XP_023169715.2">
    <property type="nucleotide sequence ID" value="XM_023313947.2"/>
</dbReference>
<dbReference type="InterPro" id="IPR050848">
    <property type="entry name" value="Homeobox_TF"/>
</dbReference>
<organism evidence="8 9">
    <name type="scientific">Drosophila hydei</name>
    <name type="common">Fruit fly</name>
    <dbReference type="NCBI Taxonomy" id="7224"/>
    <lineage>
        <taxon>Eukaryota</taxon>
        <taxon>Metazoa</taxon>
        <taxon>Ecdysozoa</taxon>
        <taxon>Arthropoda</taxon>
        <taxon>Hexapoda</taxon>
        <taxon>Insecta</taxon>
        <taxon>Pterygota</taxon>
        <taxon>Neoptera</taxon>
        <taxon>Endopterygota</taxon>
        <taxon>Diptera</taxon>
        <taxon>Brachycera</taxon>
        <taxon>Muscomorpha</taxon>
        <taxon>Ephydroidea</taxon>
        <taxon>Drosophilidae</taxon>
        <taxon>Drosophila</taxon>
    </lineage>
</organism>
<dbReference type="PROSITE" id="PS00027">
    <property type="entry name" value="HOMEOBOX_1"/>
    <property type="match status" value="1"/>
</dbReference>
<keyword evidence="8" id="KW-1185">Reference proteome</keyword>
<keyword evidence="3 5" id="KW-0371">Homeobox</keyword>
<dbReference type="AlphaFoldDB" id="A0A6J1LTI1"/>
<dbReference type="KEGG" id="dhe:111598614"/>